<accession>A0A0F9BDB8</accession>
<proteinExistence type="predicted"/>
<dbReference type="SUPFAM" id="SSF53720">
    <property type="entry name" value="ALDH-like"/>
    <property type="match status" value="1"/>
</dbReference>
<dbReference type="EMBL" id="LAZR01038305">
    <property type="protein sequence ID" value="KKL19919.1"/>
    <property type="molecule type" value="Genomic_DNA"/>
</dbReference>
<organism evidence="2">
    <name type="scientific">marine sediment metagenome</name>
    <dbReference type="NCBI Taxonomy" id="412755"/>
    <lineage>
        <taxon>unclassified sequences</taxon>
        <taxon>metagenomes</taxon>
        <taxon>ecological metagenomes</taxon>
    </lineage>
</organism>
<dbReference type="Gene3D" id="3.40.309.10">
    <property type="entry name" value="Aldehyde Dehydrogenase, Chain A, domain 2"/>
    <property type="match status" value="1"/>
</dbReference>
<dbReference type="InterPro" id="IPR016163">
    <property type="entry name" value="Ald_DH_C"/>
</dbReference>
<evidence type="ECO:0000313" key="2">
    <source>
        <dbReference type="EMBL" id="KKL19919.1"/>
    </source>
</evidence>
<gene>
    <name evidence="2" type="ORF">LCGC14_2460640</name>
</gene>
<comment type="caution">
    <text evidence="2">The sequence shown here is derived from an EMBL/GenBank/DDBJ whole genome shotgun (WGS) entry which is preliminary data.</text>
</comment>
<sequence>IVFFGHSKLGMDVAARGLKNGKKVILETSGSDATLVWHDADLKKSADDIFNTRFIGSGQFCIATKRVFVHSSVYEELIERLLAKVKNIKNGLPSDPGCEQSPIGKVNIVSHLENIVNEAKDEGASVITGGHVADYTGATSKADIFYQPTILTNVNQRMRVMQEEVFGPVLPITKIDSLPQAVQLINDSSFGLRSSIWSTDKNIVAFFIRNIDAGGIIVNSDHYYTSTHTPHLGGTKFSGITGAKYFSDEMCFNKFVHSP</sequence>
<evidence type="ECO:0000259" key="1">
    <source>
        <dbReference type="Pfam" id="PF00171"/>
    </source>
</evidence>
<dbReference type="Pfam" id="PF00171">
    <property type="entry name" value="Aldedh"/>
    <property type="match status" value="1"/>
</dbReference>
<dbReference type="InterPro" id="IPR047110">
    <property type="entry name" value="GABD/Sad-like"/>
</dbReference>
<feature type="domain" description="Aldehyde dehydrogenase" evidence="1">
    <location>
        <begin position="1"/>
        <end position="242"/>
    </location>
</feature>
<dbReference type="PANTHER" id="PTHR43217">
    <property type="entry name" value="SUCCINATE SEMIALDEHYDE DEHYDROGENASE [NAD(P)+] SAD"/>
    <property type="match status" value="1"/>
</dbReference>
<dbReference type="InterPro" id="IPR016161">
    <property type="entry name" value="Ald_DH/histidinol_DH"/>
</dbReference>
<protein>
    <recommendedName>
        <fullName evidence="1">Aldehyde dehydrogenase domain-containing protein</fullName>
    </recommendedName>
</protein>
<feature type="non-terminal residue" evidence="2">
    <location>
        <position position="1"/>
    </location>
</feature>
<dbReference type="InterPro" id="IPR015590">
    <property type="entry name" value="Aldehyde_DH_dom"/>
</dbReference>
<dbReference type="GO" id="GO:0004777">
    <property type="term" value="F:succinate-semialdehyde dehydrogenase (NAD+) activity"/>
    <property type="evidence" value="ECO:0007669"/>
    <property type="project" value="TreeGrafter"/>
</dbReference>
<dbReference type="AlphaFoldDB" id="A0A0F9BDB8"/>
<dbReference type="PANTHER" id="PTHR43217:SF1">
    <property type="entry name" value="SUCCINATE SEMIALDEHYDE DEHYDROGENASE [NAD(P)+] SAD"/>
    <property type="match status" value="1"/>
</dbReference>
<dbReference type="InterPro" id="IPR016162">
    <property type="entry name" value="Ald_DH_N"/>
</dbReference>
<name>A0A0F9BDB8_9ZZZZ</name>
<dbReference type="Gene3D" id="3.40.605.10">
    <property type="entry name" value="Aldehyde Dehydrogenase, Chain A, domain 1"/>
    <property type="match status" value="1"/>
</dbReference>
<reference evidence="2" key="1">
    <citation type="journal article" date="2015" name="Nature">
        <title>Complex archaea that bridge the gap between prokaryotes and eukaryotes.</title>
        <authorList>
            <person name="Spang A."/>
            <person name="Saw J.H."/>
            <person name="Jorgensen S.L."/>
            <person name="Zaremba-Niedzwiedzka K."/>
            <person name="Martijn J."/>
            <person name="Lind A.E."/>
            <person name="van Eijk R."/>
            <person name="Schleper C."/>
            <person name="Guy L."/>
            <person name="Ettema T.J."/>
        </authorList>
    </citation>
    <scope>NUCLEOTIDE SEQUENCE</scope>
</reference>